<dbReference type="InterPro" id="IPR056003">
    <property type="entry name" value="CT398_CC_hairpin"/>
</dbReference>
<evidence type="ECO:0000256" key="1">
    <source>
        <dbReference type="SAM" id="MobiDB-lite"/>
    </source>
</evidence>
<dbReference type="Proteomes" id="UP001500908">
    <property type="component" value="Unassembled WGS sequence"/>
</dbReference>
<keyword evidence="5" id="KW-1185">Reference proteome</keyword>
<dbReference type="PANTHER" id="PTHR39082:SF1">
    <property type="entry name" value="SCAVENGER RECEPTOR CLASS A MEMBER 3"/>
    <property type="match status" value="1"/>
</dbReference>
<evidence type="ECO:0000313" key="5">
    <source>
        <dbReference type="Proteomes" id="UP001500908"/>
    </source>
</evidence>
<dbReference type="Gene3D" id="1.10.287.1490">
    <property type="match status" value="1"/>
</dbReference>
<dbReference type="InterPro" id="IPR003743">
    <property type="entry name" value="Zf-RING_7"/>
</dbReference>
<accession>A0ABP7F082</accession>
<feature type="region of interest" description="Disordered" evidence="1">
    <location>
        <begin position="64"/>
        <end position="105"/>
    </location>
</feature>
<feature type="domain" description="CT398-like coiled coil hairpin" evidence="3">
    <location>
        <begin position="14"/>
        <end position="193"/>
    </location>
</feature>
<evidence type="ECO:0000259" key="3">
    <source>
        <dbReference type="Pfam" id="PF24481"/>
    </source>
</evidence>
<dbReference type="Pfam" id="PF02591">
    <property type="entry name" value="Zn_ribbon_9"/>
    <property type="match status" value="1"/>
</dbReference>
<evidence type="ECO:0000259" key="2">
    <source>
        <dbReference type="Pfam" id="PF02591"/>
    </source>
</evidence>
<proteinExistence type="predicted"/>
<feature type="compositionally biased region" description="Basic and acidic residues" evidence="1">
    <location>
        <begin position="64"/>
        <end position="87"/>
    </location>
</feature>
<dbReference type="PANTHER" id="PTHR39082">
    <property type="entry name" value="PHOSPHOLIPASE C-BETA-2-RELATED"/>
    <property type="match status" value="1"/>
</dbReference>
<gene>
    <name evidence="4" type="ORF">GCM10022402_05470</name>
</gene>
<dbReference type="RefSeq" id="WP_344966917.1">
    <property type="nucleotide sequence ID" value="NZ_BAABDD010000002.1"/>
</dbReference>
<dbReference type="Pfam" id="PF24481">
    <property type="entry name" value="CT398_CC"/>
    <property type="match status" value="1"/>
</dbReference>
<evidence type="ECO:0000313" key="4">
    <source>
        <dbReference type="EMBL" id="GAA3727661.1"/>
    </source>
</evidence>
<feature type="domain" description="C4-type zinc ribbon" evidence="2">
    <location>
        <begin position="205"/>
        <end position="239"/>
    </location>
</feature>
<sequence>MKAEPVHQRRLLDVQDLDTALGRVAHRRRTMPEATQVQELDARLSELRDALAAADTALADIDREQRKAESDVEQVRTRTDRDSRRLDAGQVSSPKELESLQSEIDSLRRRQSELEEIVLEIMERREAAEERRSGLQRELEEATATRATAEERRAAALAELKAEESELQQQREQAAAEIPDDLLALYTKLRDQYAGVGAAALRQGRCEGCKLALSTAELSEIRTALSDEVVRCEQCRRILVRTPESGL</sequence>
<dbReference type="EMBL" id="BAABDD010000002">
    <property type="protein sequence ID" value="GAA3727661.1"/>
    <property type="molecule type" value="Genomic_DNA"/>
</dbReference>
<reference evidence="5" key="1">
    <citation type="journal article" date="2019" name="Int. J. Syst. Evol. Microbiol.">
        <title>The Global Catalogue of Microorganisms (GCM) 10K type strain sequencing project: providing services to taxonomists for standard genome sequencing and annotation.</title>
        <authorList>
            <consortium name="The Broad Institute Genomics Platform"/>
            <consortium name="The Broad Institute Genome Sequencing Center for Infectious Disease"/>
            <person name="Wu L."/>
            <person name="Ma J."/>
        </authorList>
    </citation>
    <scope>NUCLEOTIDE SEQUENCE [LARGE SCALE GENOMIC DNA]</scope>
    <source>
        <strain evidence="5">JCM 17137</strain>
    </source>
</reference>
<comment type="caution">
    <text evidence="4">The sequence shown here is derived from an EMBL/GenBank/DDBJ whole genome shotgun (WGS) entry which is preliminary data.</text>
</comment>
<organism evidence="4 5">
    <name type="scientific">Salinactinospora qingdaonensis</name>
    <dbReference type="NCBI Taxonomy" id="702744"/>
    <lineage>
        <taxon>Bacteria</taxon>
        <taxon>Bacillati</taxon>
        <taxon>Actinomycetota</taxon>
        <taxon>Actinomycetes</taxon>
        <taxon>Streptosporangiales</taxon>
        <taxon>Nocardiopsidaceae</taxon>
        <taxon>Salinactinospora</taxon>
    </lineage>
</organism>
<protein>
    <submittedName>
        <fullName evidence="4">C4-type zinc ribbon domain-containing protein</fullName>
    </submittedName>
</protein>
<name>A0ABP7F082_9ACTN</name>
<dbReference type="InterPro" id="IPR052376">
    <property type="entry name" value="Oxidative_Scav/Glycosyltrans"/>
</dbReference>